<keyword evidence="6" id="KW-0141">cGMP biosynthesis</keyword>
<keyword evidence="7" id="KW-0175">Coiled coil</keyword>
<feature type="coiled-coil region" evidence="7">
    <location>
        <begin position="399"/>
        <end position="426"/>
    </location>
</feature>
<keyword evidence="2" id="KW-0597">Phosphoprotein</keyword>
<dbReference type="InterPro" id="IPR011645">
    <property type="entry name" value="HNOB_dom_associated"/>
</dbReference>
<evidence type="ECO:0000259" key="8">
    <source>
        <dbReference type="PROSITE" id="PS50109"/>
    </source>
</evidence>
<keyword evidence="4" id="KW-0547">Nucleotide-binding</keyword>
<dbReference type="CDD" id="cd00130">
    <property type="entry name" value="PAS"/>
    <property type="match status" value="2"/>
</dbReference>
<feature type="domain" description="PAC" evidence="10">
    <location>
        <begin position="238"/>
        <end position="292"/>
    </location>
</feature>
<comment type="catalytic activity">
    <reaction evidence="1">
        <text>ATP + protein L-histidine = ADP + protein N-phospho-L-histidine.</text>
        <dbReference type="EC" id="2.7.13.3"/>
    </reaction>
</comment>
<dbReference type="InterPro" id="IPR036097">
    <property type="entry name" value="HisK_dim/P_sf"/>
</dbReference>
<dbReference type="EMBL" id="JBELPZ010000011">
    <property type="protein sequence ID" value="MFL9845015.1"/>
    <property type="molecule type" value="Genomic_DNA"/>
</dbReference>
<feature type="domain" description="PAC" evidence="10">
    <location>
        <begin position="361"/>
        <end position="415"/>
    </location>
</feature>
<evidence type="ECO:0000256" key="7">
    <source>
        <dbReference type="SAM" id="Coils"/>
    </source>
</evidence>
<evidence type="ECO:0000259" key="10">
    <source>
        <dbReference type="PROSITE" id="PS50113"/>
    </source>
</evidence>
<dbReference type="Gene3D" id="3.30.565.10">
    <property type="entry name" value="Histidine kinase-like ATPase, C-terminal domain"/>
    <property type="match status" value="1"/>
</dbReference>
<gene>
    <name evidence="11" type="ORF">ABS766_11350</name>
</gene>
<dbReference type="PANTHER" id="PTHR43304">
    <property type="entry name" value="PHYTOCHROME-LIKE PROTEIN CPH1"/>
    <property type="match status" value="1"/>
</dbReference>
<dbReference type="CDD" id="cd00082">
    <property type="entry name" value="HisKA"/>
    <property type="match status" value="1"/>
</dbReference>
<name>A0ABW8Z0R8_9FLAO</name>
<keyword evidence="3" id="KW-0808">Transferase</keyword>
<evidence type="ECO:0000256" key="1">
    <source>
        <dbReference type="ARBA" id="ARBA00000085"/>
    </source>
</evidence>
<keyword evidence="12" id="KW-1185">Reference proteome</keyword>
<dbReference type="InterPro" id="IPR035965">
    <property type="entry name" value="PAS-like_dom_sf"/>
</dbReference>
<evidence type="ECO:0000313" key="12">
    <source>
        <dbReference type="Proteomes" id="UP001629156"/>
    </source>
</evidence>
<dbReference type="InterPro" id="IPR042463">
    <property type="entry name" value="HNOB_dom_associated_sf"/>
</dbReference>
<dbReference type="Gene3D" id="1.10.287.130">
    <property type="match status" value="1"/>
</dbReference>
<dbReference type="PANTHER" id="PTHR43304:SF1">
    <property type="entry name" value="PAC DOMAIN-CONTAINING PROTEIN"/>
    <property type="match status" value="1"/>
</dbReference>
<dbReference type="SMART" id="SM00086">
    <property type="entry name" value="PAC"/>
    <property type="match status" value="2"/>
</dbReference>
<evidence type="ECO:0000256" key="2">
    <source>
        <dbReference type="ARBA" id="ARBA00022553"/>
    </source>
</evidence>
<dbReference type="Pfam" id="PF00512">
    <property type="entry name" value="HisKA"/>
    <property type="match status" value="1"/>
</dbReference>
<sequence length="643" mass="74290">MQNFTFSFNEENFNNIFPFHILLNEEFLIKSMGRSLRKICPLLKENERIDSFFYFKRPFIDEVSPADLNNNLNQLTLLECKTGDKLVLRGQFQKIGSFFIFMGSPWFVSLDDVKQRKLSIGDFSNFDPLLDLLQILRSQQITTQELKEQLKINEEQKEALKQDREQLNLLSLVASANETAIVFTTPDAKIFWCNNAYLQVTGYTLDEIIGKSPIEVGRAYNSDKNALIQMADLFYRGESFDVEVTHGRKDGSYFWTRTKGQPIYDSDGKLVQYFAMIEDKTIEKEQEEQLRLLSLIAQKNMNAVIICDKEGYIEWCNPAFSNITGYDFKEIIGKKPGPLLQGPDSNPETIKYLNRQIKKGEPFSCEIINYKKNGESYWIKIQGQALYNNWGQITRYFAIEEDITEHKQLEKQREQLLISLEKSNTELEDYAQIVSHDLKSPLRSINSLIAWIKEDNEGVFNEQTTQYFSMIEGKLEKMDHLIQGVLTYSKINKTDLVKENVNLQEVIENIINIIHIPQNISVFIKGTMPILKADRFRMHQLFQNLISNAVAYVDKPSGIVEIGAESSTARHIFYVRDNGPGIEKKNFEKVFKIFQSLEKNEKSTGLGLSIVKKIVDNYNGRVWIESELGQGTTFYIEFPVSNI</sequence>
<dbReference type="PROSITE" id="PS50113">
    <property type="entry name" value="PAC"/>
    <property type="match status" value="2"/>
</dbReference>
<feature type="coiled-coil region" evidence="7">
    <location>
        <begin position="136"/>
        <end position="170"/>
    </location>
</feature>
<dbReference type="SUPFAM" id="SSF47384">
    <property type="entry name" value="Homodimeric domain of signal transducing histidine kinase"/>
    <property type="match status" value="1"/>
</dbReference>
<dbReference type="InterPro" id="IPR004358">
    <property type="entry name" value="Sig_transdc_His_kin-like_C"/>
</dbReference>
<dbReference type="InterPro" id="IPR003661">
    <property type="entry name" value="HisK_dim/P_dom"/>
</dbReference>
<dbReference type="Pfam" id="PF07701">
    <property type="entry name" value="HNOBA"/>
    <property type="match status" value="1"/>
</dbReference>
<dbReference type="InterPro" id="IPR000014">
    <property type="entry name" value="PAS"/>
</dbReference>
<proteinExistence type="predicted"/>
<dbReference type="PRINTS" id="PR00344">
    <property type="entry name" value="BCTRLSENSOR"/>
</dbReference>
<dbReference type="Gene3D" id="3.30.450.20">
    <property type="entry name" value="PAS domain"/>
    <property type="match status" value="2"/>
</dbReference>
<evidence type="ECO:0000256" key="5">
    <source>
        <dbReference type="ARBA" id="ARBA00022777"/>
    </source>
</evidence>
<dbReference type="SUPFAM" id="SSF55785">
    <property type="entry name" value="PYP-like sensor domain (PAS domain)"/>
    <property type="match status" value="2"/>
</dbReference>
<organism evidence="11 12">
    <name type="scientific">Flavobacterium rhizosphaerae</name>
    <dbReference type="NCBI Taxonomy" id="3163298"/>
    <lineage>
        <taxon>Bacteria</taxon>
        <taxon>Pseudomonadati</taxon>
        <taxon>Bacteroidota</taxon>
        <taxon>Flavobacteriia</taxon>
        <taxon>Flavobacteriales</taxon>
        <taxon>Flavobacteriaceae</taxon>
        <taxon>Flavobacterium</taxon>
    </lineage>
</organism>
<dbReference type="NCBIfam" id="TIGR00229">
    <property type="entry name" value="sensory_box"/>
    <property type="match status" value="2"/>
</dbReference>
<dbReference type="InterPro" id="IPR000700">
    <property type="entry name" value="PAS-assoc_C"/>
</dbReference>
<dbReference type="InterPro" id="IPR036890">
    <property type="entry name" value="HATPase_C_sf"/>
</dbReference>
<dbReference type="Pfam" id="PF13426">
    <property type="entry name" value="PAS_9"/>
    <property type="match status" value="2"/>
</dbReference>
<dbReference type="SMART" id="SM00091">
    <property type="entry name" value="PAS"/>
    <property type="match status" value="2"/>
</dbReference>
<evidence type="ECO:0000259" key="9">
    <source>
        <dbReference type="PROSITE" id="PS50112"/>
    </source>
</evidence>
<dbReference type="Proteomes" id="UP001629156">
    <property type="component" value="Unassembled WGS sequence"/>
</dbReference>
<feature type="domain" description="PAS" evidence="9">
    <location>
        <begin position="289"/>
        <end position="360"/>
    </location>
</feature>
<keyword evidence="5" id="KW-0418">Kinase</keyword>
<dbReference type="PROSITE" id="PS50109">
    <property type="entry name" value="HIS_KIN"/>
    <property type="match status" value="1"/>
</dbReference>
<protein>
    <submittedName>
        <fullName evidence="11">PAS domain-containing protein</fullName>
    </submittedName>
</protein>
<evidence type="ECO:0000313" key="11">
    <source>
        <dbReference type="EMBL" id="MFL9845015.1"/>
    </source>
</evidence>
<dbReference type="Pfam" id="PF02518">
    <property type="entry name" value="HATPase_c"/>
    <property type="match status" value="1"/>
</dbReference>
<comment type="caution">
    <text evidence="11">The sequence shown here is derived from an EMBL/GenBank/DDBJ whole genome shotgun (WGS) entry which is preliminary data.</text>
</comment>
<dbReference type="PROSITE" id="PS50112">
    <property type="entry name" value="PAS"/>
    <property type="match status" value="2"/>
</dbReference>
<reference evidence="11 12" key="1">
    <citation type="submission" date="2024-06" db="EMBL/GenBank/DDBJ databases">
        <authorList>
            <person name="Kaempfer P."/>
            <person name="Viver T."/>
        </authorList>
    </citation>
    <scope>NUCLEOTIDE SEQUENCE [LARGE SCALE GENOMIC DNA]</scope>
    <source>
        <strain evidence="11 12">ST-119</strain>
    </source>
</reference>
<dbReference type="InterPro" id="IPR052162">
    <property type="entry name" value="Sensor_kinase/Photoreceptor"/>
</dbReference>
<evidence type="ECO:0000256" key="6">
    <source>
        <dbReference type="ARBA" id="ARBA00023293"/>
    </source>
</evidence>
<dbReference type="InterPro" id="IPR001610">
    <property type="entry name" value="PAC"/>
</dbReference>
<evidence type="ECO:0000256" key="3">
    <source>
        <dbReference type="ARBA" id="ARBA00022679"/>
    </source>
</evidence>
<dbReference type="Gene3D" id="3.30.450.260">
    <property type="entry name" value="Haem NO binding associated domain"/>
    <property type="match status" value="1"/>
</dbReference>
<dbReference type="SMART" id="SM00388">
    <property type="entry name" value="HisKA"/>
    <property type="match status" value="1"/>
</dbReference>
<dbReference type="InterPro" id="IPR005467">
    <property type="entry name" value="His_kinase_dom"/>
</dbReference>
<dbReference type="SUPFAM" id="SSF55874">
    <property type="entry name" value="ATPase domain of HSP90 chaperone/DNA topoisomerase II/histidine kinase"/>
    <property type="match status" value="1"/>
</dbReference>
<dbReference type="InterPro" id="IPR003594">
    <property type="entry name" value="HATPase_dom"/>
</dbReference>
<dbReference type="RefSeq" id="WP_408085278.1">
    <property type="nucleotide sequence ID" value="NZ_JBELPZ010000011.1"/>
</dbReference>
<feature type="domain" description="Histidine kinase" evidence="8">
    <location>
        <begin position="433"/>
        <end position="642"/>
    </location>
</feature>
<accession>A0ABW8Z0R8</accession>
<dbReference type="SMART" id="SM00387">
    <property type="entry name" value="HATPase_c"/>
    <property type="match status" value="1"/>
</dbReference>
<evidence type="ECO:0000256" key="4">
    <source>
        <dbReference type="ARBA" id="ARBA00022741"/>
    </source>
</evidence>
<feature type="domain" description="PAS" evidence="9">
    <location>
        <begin position="166"/>
        <end position="214"/>
    </location>
</feature>